<protein>
    <submittedName>
        <fullName evidence="2">Uncharacterized protein</fullName>
    </submittedName>
</protein>
<name>A0A9D5P4E5_XYLRU</name>
<evidence type="ECO:0000313" key="2">
    <source>
        <dbReference type="EMBL" id="MBE6272152.1"/>
    </source>
</evidence>
<accession>A0A9D5P4E5</accession>
<reference evidence="2" key="1">
    <citation type="submission" date="2019-04" db="EMBL/GenBank/DDBJ databases">
        <title>Evolution of Biomass-Degrading Anaerobic Consortia Revealed by Metagenomics.</title>
        <authorList>
            <person name="Peng X."/>
        </authorList>
    </citation>
    <scope>NUCLEOTIDE SEQUENCE</scope>
    <source>
        <strain evidence="2">SIG140</strain>
    </source>
</reference>
<feature type="chain" id="PRO_5038855297" evidence="1">
    <location>
        <begin position="26"/>
        <end position="187"/>
    </location>
</feature>
<gene>
    <name evidence="2" type="ORF">E7101_14595</name>
</gene>
<evidence type="ECO:0000256" key="1">
    <source>
        <dbReference type="SAM" id="SignalP"/>
    </source>
</evidence>
<evidence type="ECO:0000313" key="3">
    <source>
        <dbReference type="Proteomes" id="UP000806522"/>
    </source>
</evidence>
<proteinExistence type="predicted"/>
<keyword evidence="1" id="KW-0732">Signal</keyword>
<organism evidence="2 3">
    <name type="scientific">Xylanibacter ruminicola</name>
    <name type="common">Prevotella ruminicola</name>
    <dbReference type="NCBI Taxonomy" id="839"/>
    <lineage>
        <taxon>Bacteria</taxon>
        <taxon>Pseudomonadati</taxon>
        <taxon>Bacteroidota</taxon>
        <taxon>Bacteroidia</taxon>
        <taxon>Bacteroidales</taxon>
        <taxon>Prevotellaceae</taxon>
        <taxon>Xylanibacter</taxon>
    </lineage>
</organism>
<sequence length="187" mass="21049">MKKVVTTIFVLAVIAAGSFLLSSSSDDTGQEITLTNLLDLLYNYEGSGRKPNTPLQFICRDKVQHGDKEYVEVVYGHGVKKGDKKEVGYEITTTSPHAYFFCMTFDSSVTAGLYYVDKGDAERFMARVIQTKSVQFNGKTFNVTTKPDDKRIYLTTPRGDGSFDTHFALFPIVQEGDFYRIEIDVYV</sequence>
<dbReference type="AlphaFoldDB" id="A0A9D5P4E5"/>
<dbReference type="Proteomes" id="UP000806522">
    <property type="component" value="Unassembled WGS sequence"/>
</dbReference>
<dbReference type="EMBL" id="SUYC01000026">
    <property type="protein sequence ID" value="MBE6272152.1"/>
    <property type="molecule type" value="Genomic_DNA"/>
</dbReference>
<feature type="signal peptide" evidence="1">
    <location>
        <begin position="1"/>
        <end position="25"/>
    </location>
</feature>
<comment type="caution">
    <text evidence="2">The sequence shown here is derived from an EMBL/GenBank/DDBJ whole genome shotgun (WGS) entry which is preliminary data.</text>
</comment>